<evidence type="ECO:0000313" key="8">
    <source>
        <dbReference type="Proteomes" id="UP000183114"/>
    </source>
</evidence>
<dbReference type="EMBL" id="FNTF01000002">
    <property type="protein sequence ID" value="SED93066.1"/>
    <property type="molecule type" value="Genomic_DNA"/>
</dbReference>
<dbReference type="PANTHER" id="PTHR43133:SF63">
    <property type="entry name" value="RNA POLYMERASE SIGMA FACTOR FECI-RELATED"/>
    <property type="match status" value="1"/>
</dbReference>
<evidence type="ECO:0000259" key="5">
    <source>
        <dbReference type="Pfam" id="PF04542"/>
    </source>
</evidence>
<evidence type="ECO:0000256" key="3">
    <source>
        <dbReference type="ARBA" id="ARBA00023082"/>
    </source>
</evidence>
<dbReference type="InterPro" id="IPR013325">
    <property type="entry name" value="RNA_pol_sigma_r2"/>
</dbReference>
<name>A0A1H5EPN4_9PSED</name>
<evidence type="ECO:0000256" key="1">
    <source>
        <dbReference type="ARBA" id="ARBA00010641"/>
    </source>
</evidence>
<dbReference type="SUPFAM" id="SSF88659">
    <property type="entry name" value="Sigma3 and sigma4 domains of RNA polymerase sigma factors"/>
    <property type="match status" value="1"/>
</dbReference>
<feature type="domain" description="RNA polymerase sigma factor 70 region 4 type 2" evidence="6">
    <location>
        <begin position="112"/>
        <end position="163"/>
    </location>
</feature>
<comment type="similarity">
    <text evidence="1">Belongs to the sigma-70 factor family. ECF subfamily.</text>
</comment>
<dbReference type="InterPro" id="IPR036388">
    <property type="entry name" value="WH-like_DNA-bd_sf"/>
</dbReference>
<dbReference type="PANTHER" id="PTHR43133">
    <property type="entry name" value="RNA POLYMERASE ECF-TYPE SIGMA FACTO"/>
    <property type="match status" value="1"/>
</dbReference>
<dbReference type="AlphaFoldDB" id="A0A1H5EPN4"/>
<keyword evidence="4" id="KW-0804">Transcription</keyword>
<dbReference type="Gene3D" id="1.10.10.10">
    <property type="entry name" value="Winged helix-like DNA-binding domain superfamily/Winged helix DNA-binding domain"/>
    <property type="match status" value="1"/>
</dbReference>
<protein>
    <submittedName>
        <fullName evidence="7">RNA polymerase sigma-70 factor, ECF subfamily</fullName>
    </submittedName>
</protein>
<accession>A0A1H5EPN4</accession>
<evidence type="ECO:0000256" key="4">
    <source>
        <dbReference type="ARBA" id="ARBA00023163"/>
    </source>
</evidence>
<dbReference type="InterPro" id="IPR039425">
    <property type="entry name" value="RNA_pol_sigma-70-like"/>
</dbReference>
<gene>
    <name evidence="7" type="ORF">SAMN04490185_4549</name>
</gene>
<dbReference type="GO" id="GO:0016987">
    <property type="term" value="F:sigma factor activity"/>
    <property type="evidence" value="ECO:0007669"/>
    <property type="project" value="UniProtKB-KW"/>
</dbReference>
<dbReference type="InterPro" id="IPR013249">
    <property type="entry name" value="RNA_pol_sigma70_r4_t2"/>
</dbReference>
<keyword evidence="2" id="KW-0805">Transcription regulation</keyword>
<dbReference type="InterPro" id="IPR013324">
    <property type="entry name" value="RNA_pol_sigma_r3/r4-like"/>
</dbReference>
<evidence type="ECO:0000259" key="6">
    <source>
        <dbReference type="Pfam" id="PF08281"/>
    </source>
</evidence>
<sequence length="172" mass="19053">MDNGTFALKQQLGRLYLEHHHWLHNLLRRMLGNSFDAADLAQDVYLRLLKRGSVPAAEVSRCYLTQIAKGLVIDLYRRRQLEAGHLEGLKQLCEPLAPSEEARSLMLEALAQIDAALHAQPAKARQALLLYKLNGMGHRAIATELKVSVSSVEKYISSGVRACTPFASVHGA</sequence>
<keyword evidence="3" id="KW-0731">Sigma factor</keyword>
<dbReference type="Proteomes" id="UP000183114">
    <property type="component" value="Unassembled WGS sequence"/>
</dbReference>
<dbReference type="SUPFAM" id="SSF88946">
    <property type="entry name" value="Sigma2 domain of RNA polymerase sigma factors"/>
    <property type="match status" value="1"/>
</dbReference>
<dbReference type="RefSeq" id="WP_074877662.1">
    <property type="nucleotide sequence ID" value="NZ_FNTF01000002.1"/>
</dbReference>
<dbReference type="InterPro" id="IPR007627">
    <property type="entry name" value="RNA_pol_sigma70_r2"/>
</dbReference>
<feature type="domain" description="RNA polymerase sigma-70 region 2" evidence="5">
    <location>
        <begin position="15"/>
        <end position="80"/>
    </location>
</feature>
<dbReference type="Gene3D" id="1.10.1740.10">
    <property type="match status" value="1"/>
</dbReference>
<dbReference type="InterPro" id="IPR014284">
    <property type="entry name" value="RNA_pol_sigma-70_dom"/>
</dbReference>
<proteinExistence type="inferred from homology"/>
<reference evidence="7 8" key="1">
    <citation type="submission" date="2016-10" db="EMBL/GenBank/DDBJ databases">
        <authorList>
            <person name="de Groot N.N."/>
        </authorList>
    </citation>
    <scope>NUCLEOTIDE SEQUENCE [LARGE SCALE GENOMIC DNA]</scope>
    <source>
        <strain evidence="7 8">BS3655</strain>
    </source>
</reference>
<evidence type="ECO:0000256" key="2">
    <source>
        <dbReference type="ARBA" id="ARBA00023015"/>
    </source>
</evidence>
<evidence type="ECO:0000313" key="7">
    <source>
        <dbReference type="EMBL" id="SED93066.1"/>
    </source>
</evidence>
<dbReference type="NCBIfam" id="TIGR02937">
    <property type="entry name" value="sigma70-ECF"/>
    <property type="match status" value="1"/>
</dbReference>
<organism evidence="7 8">
    <name type="scientific">Pseudomonas frederiksbergensis</name>
    <dbReference type="NCBI Taxonomy" id="104087"/>
    <lineage>
        <taxon>Bacteria</taxon>
        <taxon>Pseudomonadati</taxon>
        <taxon>Pseudomonadota</taxon>
        <taxon>Gammaproteobacteria</taxon>
        <taxon>Pseudomonadales</taxon>
        <taxon>Pseudomonadaceae</taxon>
        <taxon>Pseudomonas</taxon>
    </lineage>
</organism>
<dbReference type="GO" id="GO:0006352">
    <property type="term" value="P:DNA-templated transcription initiation"/>
    <property type="evidence" value="ECO:0007669"/>
    <property type="project" value="InterPro"/>
</dbReference>
<dbReference type="Pfam" id="PF08281">
    <property type="entry name" value="Sigma70_r4_2"/>
    <property type="match status" value="1"/>
</dbReference>
<dbReference type="Pfam" id="PF04542">
    <property type="entry name" value="Sigma70_r2"/>
    <property type="match status" value="1"/>
</dbReference>
<dbReference type="GO" id="GO:0003677">
    <property type="term" value="F:DNA binding"/>
    <property type="evidence" value="ECO:0007669"/>
    <property type="project" value="InterPro"/>
</dbReference>